<feature type="region of interest" description="Disordered" evidence="1">
    <location>
        <begin position="135"/>
        <end position="169"/>
    </location>
</feature>
<feature type="region of interest" description="Disordered" evidence="1">
    <location>
        <begin position="77"/>
        <end position="100"/>
    </location>
</feature>
<proteinExistence type="predicted"/>
<sequence length="273" mass="30578">MFSRISTTRPSRAARGGVGAMMNGHAAATDLSEIQLSSLYPAALNSLHTTDFNGGKLRKYVEGLSTGAGLSSFIDSLRQEQSQDSSALSADEGADIPDDTVEEDMEGFQNDIPFWENLMKSARNVYGSGCALEQIDEESDEDTGDTDDGMDVDGYQEEDVDGYQEEDKEETEVEIHVEPQDFTQLAIKTSTVSTTLALDLIRRSRMVEGKGKFSFFNEEKDEGITAVLNRLRIALDEIVPDKRRHQRGKYFRFLESVIDYKMETIKKYLYNDN</sequence>
<name>A0A1D1VSB6_RAMVA</name>
<dbReference type="EMBL" id="BDGG01000011">
    <property type="protein sequence ID" value="GAV04462.1"/>
    <property type="molecule type" value="Genomic_DNA"/>
</dbReference>
<gene>
    <name evidence="2" type="primary">RvY_14734-1</name>
    <name evidence="2" type="synonym">RvY_14734.1</name>
    <name evidence="2" type="ORF">RvY_14734</name>
</gene>
<feature type="compositionally biased region" description="Polar residues" evidence="1">
    <location>
        <begin position="79"/>
        <end position="88"/>
    </location>
</feature>
<dbReference type="AlphaFoldDB" id="A0A1D1VSB6"/>
<accession>A0A1D1VSB6</accession>
<evidence type="ECO:0000256" key="1">
    <source>
        <dbReference type="SAM" id="MobiDB-lite"/>
    </source>
</evidence>
<keyword evidence="3" id="KW-1185">Reference proteome</keyword>
<comment type="caution">
    <text evidence="2">The sequence shown here is derived from an EMBL/GenBank/DDBJ whole genome shotgun (WGS) entry which is preliminary data.</text>
</comment>
<protein>
    <submittedName>
        <fullName evidence="2">Uncharacterized protein</fullName>
    </submittedName>
</protein>
<dbReference type="Proteomes" id="UP000186922">
    <property type="component" value="Unassembled WGS sequence"/>
</dbReference>
<reference evidence="2 3" key="1">
    <citation type="journal article" date="2016" name="Nat. Commun.">
        <title>Extremotolerant tardigrade genome and improved radiotolerance of human cultured cells by tardigrade-unique protein.</title>
        <authorList>
            <person name="Hashimoto T."/>
            <person name="Horikawa D.D."/>
            <person name="Saito Y."/>
            <person name="Kuwahara H."/>
            <person name="Kozuka-Hata H."/>
            <person name="Shin-I T."/>
            <person name="Minakuchi Y."/>
            <person name="Ohishi K."/>
            <person name="Motoyama A."/>
            <person name="Aizu T."/>
            <person name="Enomoto A."/>
            <person name="Kondo K."/>
            <person name="Tanaka S."/>
            <person name="Hara Y."/>
            <person name="Koshikawa S."/>
            <person name="Sagara H."/>
            <person name="Miura T."/>
            <person name="Yokobori S."/>
            <person name="Miyagawa K."/>
            <person name="Suzuki Y."/>
            <person name="Kubo T."/>
            <person name="Oyama M."/>
            <person name="Kohara Y."/>
            <person name="Fujiyama A."/>
            <person name="Arakawa K."/>
            <person name="Katayama T."/>
            <person name="Toyoda A."/>
            <person name="Kunieda T."/>
        </authorList>
    </citation>
    <scope>NUCLEOTIDE SEQUENCE [LARGE SCALE GENOMIC DNA]</scope>
    <source>
        <strain evidence="2 3">YOKOZUNA-1</strain>
    </source>
</reference>
<evidence type="ECO:0000313" key="2">
    <source>
        <dbReference type="EMBL" id="GAV04462.1"/>
    </source>
</evidence>
<organism evidence="2 3">
    <name type="scientific">Ramazzottius varieornatus</name>
    <name type="common">Water bear</name>
    <name type="synonym">Tardigrade</name>
    <dbReference type="NCBI Taxonomy" id="947166"/>
    <lineage>
        <taxon>Eukaryota</taxon>
        <taxon>Metazoa</taxon>
        <taxon>Ecdysozoa</taxon>
        <taxon>Tardigrada</taxon>
        <taxon>Eutardigrada</taxon>
        <taxon>Parachela</taxon>
        <taxon>Hypsibioidea</taxon>
        <taxon>Ramazzottiidae</taxon>
        <taxon>Ramazzottius</taxon>
    </lineage>
</organism>
<evidence type="ECO:0000313" key="3">
    <source>
        <dbReference type="Proteomes" id="UP000186922"/>
    </source>
</evidence>